<feature type="coiled-coil region" evidence="18">
    <location>
        <begin position="478"/>
        <end position="505"/>
    </location>
</feature>
<dbReference type="CDD" id="cd22248">
    <property type="entry name" value="Rcc_KIF21"/>
    <property type="match status" value="1"/>
</dbReference>
<evidence type="ECO:0000256" key="4">
    <source>
        <dbReference type="ARBA" id="ARBA00004624"/>
    </source>
</evidence>
<feature type="repeat" description="WD" evidence="16">
    <location>
        <begin position="1778"/>
        <end position="1823"/>
    </location>
</feature>
<dbReference type="GO" id="GO:0008017">
    <property type="term" value="F:microtubule binding"/>
    <property type="evidence" value="ECO:0007669"/>
    <property type="project" value="InterPro"/>
</dbReference>
<dbReference type="PANTHER" id="PTHR47969:SF28">
    <property type="entry name" value="KINESIN-LIKE PROTEIN KIF21B"/>
    <property type="match status" value="1"/>
</dbReference>
<evidence type="ECO:0000256" key="1">
    <source>
        <dbReference type="ARBA" id="ARBA00004245"/>
    </source>
</evidence>
<feature type="compositionally biased region" description="Polar residues" evidence="19">
    <location>
        <begin position="1452"/>
        <end position="1472"/>
    </location>
</feature>
<dbReference type="InterPro" id="IPR001680">
    <property type="entry name" value="WD40_rpt"/>
</dbReference>
<evidence type="ECO:0000256" key="3">
    <source>
        <dbReference type="ARBA" id="ARBA00004489"/>
    </source>
</evidence>
<dbReference type="PROSITE" id="PS00678">
    <property type="entry name" value="WD_REPEATS_1"/>
    <property type="match status" value="1"/>
</dbReference>
<keyword evidence="14" id="KW-0206">Cytoskeleton</keyword>
<dbReference type="InterPro" id="IPR027417">
    <property type="entry name" value="P-loop_NTPase"/>
</dbReference>
<evidence type="ECO:0000256" key="8">
    <source>
        <dbReference type="ARBA" id="ARBA00022701"/>
    </source>
</evidence>
<dbReference type="EMBL" id="CAJNOC010000111">
    <property type="protein sequence ID" value="CAF0716012.1"/>
    <property type="molecule type" value="Genomic_DNA"/>
</dbReference>
<gene>
    <name evidence="21" type="ORF">OXX778_LOCUS1645</name>
</gene>
<feature type="region of interest" description="Disordered" evidence="19">
    <location>
        <begin position="1452"/>
        <end position="1486"/>
    </location>
</feature>
<organism evidence="21 22">
    <name type="scientific">Brachionus calyciflorus</name>
    <dbReference type="NCBI Taxonomy" id="104777"/>
    <lineage>
        <taxon>Eukaryota</taxon>
        <taxon>Metazoa</taxon>
        <taxon>Spiralia</taxon>
        <taxon>Gnathifera</taxon>
        <taxon>Rotifera</taxon>
        <taxon>Eurotatoria</taxon>
        <taxon>Monogononta</taxon>
        <taxon>Pseudotrocha</taxon>
        <taxon>Ploima</taxon>
        <taxon>Brachionidae</taxon>
        <taxon>Brachionus</taxon>
    </lineage>
</organism>
<feature type="repeat" description="WD" evidence="16">
    <location>
        <begin position="1531"/>
        <end position="1570"/>
    </location>
</feature>
<evidence type="ECO:0000313" key="21">
    <source>
        <dbReference type="EMBL" id="CAF0716012.1"/>
    </source>
</evidence>
<dbReference type="SUPFAM" id="SSF50978">
    <property type="entry name" value="WD40 repeat-like"/>
    <property type="match status" value="1"/>
</dbReference>
<feature type="domain" description="Kinesin motor" evidence="20">
    <location>
        <begin position="93"/>
        <end position="470"/>
    </location>
</feature>
<sequence length="1857" mass="211121">MFESSVDIACNKNENINISLNSSSSLSSSTSSSIEPSNDLTTPSSPIEFESKSITIQDNKLGLNDYNTYENQPIISKNLISKNFKTNDEDSSSVKVGIRIRPQSVRERIELCKICTSVTPGEPQVTLGHKEDKTFTYDYVYDIGENQDNIFEKSVRHLIDGCFDGYNATVLAYGQTGSGKTYTMGTSFDPNILSEEVGIIPRAIAYLFDKIDHVKSECSKEDNSLGYTNPEIQVFAQFMELYNEEIIDLFSNIPSVSYASTLMATDGQLTTTETILFNKNVKSKIEIHEDQYGGINVHGCSTREVKSTDETLDMLKTGARIRTTGATNMNLQSSRSHAIFTIHLKQCRFLKQDKIDPGESELETLNAKFHFVDLAGSERLKRTGATGHRAKEGICINRGLLALGNVISALGDKEKRGCHVPYRDSKLTRLLQDSLGGNSRTLMIACISPSDRDFMETLNTLRYANRARNIKNKVFVNQDKTSKQIAQLKAEIERLNYELMQFKSRALNKQIFPHSETSNSISSSRTTSTITIAPIASCHSSTANNFALGLTDSNSEILNVLNELKQENSLLLKENQSMRMRIKAMNETIETTRSKNSDHEVNNKRLAKKLNDLRQKYNDFDDIQNDIEWTQIEDYVKKIDELKCKLQESESICKQLQQQQSKQNSNNNSNLLSAPYLISKSKHDQDEEDILSDNLLTSIDLSTANNKRLIDEAKKDIETDLARLKLLESKLNKSEISNTLEEPNQESIEITTLEEEGENLNDLIQLYNDLNENADNDLDSSIKSEPCKLIEKNLNNIILKIDIKKRLIDELENNSRNLEILRVQYEEKMSILHDRIKQIEDERDRVIANMTKQNTDCRNDEQIKKIKLDYELKIKSLQCDLSKYEQIKTKNQQMLKNALESEKQLQQLRKEIIDMKKLKVKLMNQLREETQKSKQDEQKRMREIAILKRDHLKKDNQIKSLEAEKRCREIVLKRKQEQIQALRKFNATKTLSEKASGRTSQSVDTETSINRSNISNNRARNNIETPFMSKRTANFQNKWIKINDFVNAIIVKKQTISLIEREMERFLEQRERISRKLNRLLKRYEKALLQESSNMTNSSSTMTNSNSLSANSSSSSTTSSDNGINSKSSSVIETDNNSNNSNNNNSSNKLDEIKEQIDIMKSNIEYLQDQIAECQTNIIQLDEAKDGTDYYSLENLVLTIGSIDEAKFMIRKFLNLALNKGILAAQKEYLNNELEYELSQLDKDYNVQQQLVQQIIASGQISEELAQQILLSHNEFSKNVTNENSNIENNMNLINSCCNDNFEIDEIILAPMMDDSSSESEDDEEITRMVEQDTTQLKSYENLISPISNQTNSNNQLDGSFKARQIITSGPQDFLYVSTSTSNASTEINIKTSQTIKIISPQVPSLIQQSSRIDSKSYTKIPEIVDGKRPEIDGTNIPMSKSVIVTPVDQRNNSRMTRSSISRHNSKDSVMSMSPPGSPNYKRMSSRDNNVFNRLTSETKQSPMPEQGIIKPYSGNTSRFRSSPITLTHVAEGHSKAILSIDSYEFKFFTSSKDSTAKVWDLTTGQEIVSLNGHTNNVVKIKYCPYTKLCFTVSNYYAKVWDLRESNKRCVKTLCSSGLANDGDYILATGQVKTNTRVLQNEMPFGEKLITDLSMDKFGYNLFTASGSSVKIWDLRQFLPVGKLSGGHASSITTMLVDDNLVITGSKDHYIKIFEINSFYTNDANNGKVISPKYHLTPPHYDGVQSLCRIDNSLFSCSRDMCIKKWSMFDFQCKQSVNNAHKDWIQSLDYIKNYSNKYDLLLSGSRDGYLKFWNVNTFEKVADFKAHLCPIISIKVNNNLVFTGSEDATVRIWRRDK</sequence>
<feature type="region of interest" description="Disordered" evidence="19">
    <location>
        <begin position="1092"/>
        <end position="1149"/>
    </location>
</feature>
<dbReference type="GO" id="GO:0030426">
    <property type="term" value="C:growth cone"/>
    <property type="evidence" value="ECO:0007669"/>
    <property type="project" value="UniProtKB-SubCell"/>
</dbReference>
<dbReference type="GO" id="GO:0007052">
    <property type="term" value="P:mitotic spindle organization"/>
    <property type="evidence" value="ECO:0007669"/>
    <property type="project" value="TreeGrafter"/>
</dbReference>
<evidence type="ECO:0000256" key="14">
    <source>
        <dbReference type="ARBA" id="ARBA00023212"/>
    </source>
</evidence>
<evidence type="ECO:0000256" key="11">
    <source>
        <dbReference type="ARBA" id="ARBA00022840"/>
    </source>
</evidence>
<evidence type="ECO:0000256" key="9">
    <source>
        <dbReference type="ARBA" id="ARBA00022737"/>
    </source>
</evidence>
<keyword evidence="15" id="KW-0966">Cell projection</keyword>
<feature type="coiled-coil region" evidence="18">
    <location>
        <begin position="884"/>
        <end position="978"/>
    </location>
</feature>
<dbReference type="PROSITE" id="PS50294">
    <property type="entry name" value="WD_REPEATS_REGION"/>
    <property type="match status" value="1"/>
</dbReference>
<evidence type="ECO:0000256" key="5">
    <source>
        <dbReference type="ARBA" id="ARBA00022490"/>
    </source>
</evidence>
<dbReference type="SMART" id="SM00129">
    <property type="entry name" value="KISc"/>
    <property type="match status" value="1"/>
</dbReference>
<dbReference type="GO" id="GO:0005874">
    <property type="term" value="C:microtubule"/>
    <property type="evidence" value="ECO:0007669"/>
    <property type="project" value="UniProtKB-KW"/>
</dbReference>
<dbReference type="GO" id="GO:0005875">
    <property type="term" value="C:microtubule associated complex"/>
    <property type="evidence" value="ECO:0007669"/>
    <property type="project" value="TreeGrafter"/>
</dbReference>
<keyword evidence="9" id="KW-0677">Repeat</keyword>
<dbReference type="InterPro" id="IPR001752">
    <property type="entry name" value="Kinesin_motor_dom"/>
</dbReference>
<evidence type="ECO:0000256" key="10">
    <source>
        <dbReference type="ARBA" id="ARBA00022741"/>
    </source>
</evidence>
<dbReference type="SMART" id="SM00320">
    <property type="entry name" value="WD40"/>
    <property type="match status" value="7"/>
</dbReference>
<dbReference type="CDD" id="cd00200">
    <property type="entry name" value="WD40"/>
    <property type="match status" value="1"/>
</dbReference>
<proteinExistence type="inferred from homology"/>
<feature type="binding site" evidence="17">
    <location>
        <begin position="174"/>
        <end position="181"/>
    </location>
    <ligand>
        <name>ATP</name>
        <dbReference type="ChEBI" id="CHEBI:30616"/>
    </ligand>
</feature>
<dbReference type="Pfam" id="PF23203">
    <property type="entry name" value="KIF21A"/>
    <property type="match status" value="2"/>
</dbReference>
<keyword evidence="6" id="KW-0597">Phosphoprotein</keyword>
<keyword evidence="10 17" id="KW-0547">Nucleotide-binding</keyword>
<evidence type="ECO:0000256" key="16">
    <source>
        <dbReference type="PROSITE-ProRule" id="PRU00221"/>
    </source>
</evidence>
<feature type="compositionally biased region" description="Low complexity" evidence="19">
    <location>
        <begin position="1092"/>
        <end position="1148"/>
    </location>
</feature>
<dbReference type="CDD" id="cd01372">
    <property type="entry name" value="KISc_KIF4"/>
    <property type="match status" value="1"/>
</dbReference>
<keyword evidence="7 16" id="KW-0853">WD repeat</keyword>
<dbReference type="PROSITE" id="PS50082">
    <property type="entry name" value="WD_REPEATS_2"/>
    <property type="match status" value="3"/>
</dbReference>
<keyword evidence="5" id="KW-0963">Cytoplasm</keyword>
<dbReference type="Pfam" id="PF25764">
    <property type="entry name" value="KIF21A_4th"/>
    <property type="match status" value="1"/>
</dbReference>
<feature type="compositionally biased region" description="Low complexity" evidence="19">
    <location>
        <begin position="22"/>
        <end position="38"/>
    </location>
</feature>
<dbReference type="InterPro" id="IPR027640">
    <property type="entry name" value="Kinesin-like_fam"/>
</dbReference>
<dbReference type="Pfam" id="PF00225">
    <property type="entry name" value="Kinesin"/>
    <property type="match status" value="1"/>
</dbReference>
<comment type="similarity">
    <text evidence="17">Belongs to the TRAFAC class myosin-kinesin ATPase superfamily. Kinesin family.</text>
</comment>
<evidence type="ECO:0000256" key="13">
    <source>
        <dbReference type="ARBA" id="ARBA00023175"/>
    </source>
</evidence>
<dbReference type="PROSITE" id="PS00411">
    <property type="entry name" value="KINESIN_MOTOR_1"/>
    <property type="match status" value="1"/>
</dbReference>
<comment type="subcellular location">
    <subcellularLocation>
        <location evidence="3">Cell projection</location>
        <location evidence="3">Axon</location>
    </subcellularLocation>
    <subcellularLocation>
        <location evidence="2">Cell projection</location>
        <location evidence="2">Dendrite</location>
    </subcellularLocation>
    <subcellularLocation>
        <location evidence="4">Cell projection</location>
        <location evidence="4">Growth cone</location>
    </subcellularLocation>
    <subcellularLocation>
        <location evidence="1">Cytoplasm</location>
        <location evidence="1">Cytoskeleton</location>
    </subcellularLocation>
</comment>
<dbReference type="GO" id="GO:0030425">
    <property type="term" value="C:dendrite"/>
    <property type="evidence" value="ECO:0007669"/>
    <property type="project" value="UniProtKB-SubCell"/>
</dbReference>
<feature type="coiled-coil region" evidence="18">
    <location>
        <begin position="554"/>
        <end position="659"/>
    </location>
</feature>
<dbReference type="InterPro" id="IPR056533">
    <property type="entry name" value="KIF21A/B_hel_1"/>
</dbReference>
<keyword evidence="13 17" id="KW-0505">Motor protein</keyword>
<name>A0A813M8K4_9BILA</name>
<accession>A0A813M8K4</accession>
<feature type="coiled-coil region" evidence="18">
    <location>
        <begin position="1056"/>
        <end position="1090"/>
    </location>
</feature>
<dbReference type="GO" id="GO:0051231">
    <property type="term" value="P:spindle elongation"/>
    <property type="evidence" value="ECO:0007669"/>
    <property type="project" value="TreeGrafter"/>
</dbReference>
<comment type="caution">
    <text evidence="21">The sequence shown here is derived from an EMBL/GenBank/DDBJ whole genome shotgun (WGS) entry which is preliminary data.</text>
</comment>
<dbReference type="FunFam" id="3.40.850.10:FF:000011">
    <property type="entry name" value="Kinesin family member 21A"/>
    <property type="match status" value="1"/>
</dbReference>
<protein>
    <recommendedName>
        <fullName evidence="20">Kinesin motor domain-containing protein</fullName>
    </recommendedName>
</protein>
<dbReference type="InterPro" id="IPR015943">
    <property type="entry name" value="WD40/YVTN_repeat-like_dom_sf"/>
</dbReference>
<dbReference type="InterPro" id="IPR036322">
    <property type="entry name" value="WD40_repeat_dom_sf"/>
</dbReference>
<keyword evidence="11 17" id="KW-0067">ATP-binding</keyword>
<feature type="repeat" description="WD" evidence="16">
    <location>
        <begin position="1824"/>
        <end position="1857"/>
    </location>
</feature>
<evidence type="ECO:0000256" key="15">
    <source>
        <dbReference type="ARBA" id="ARBA00023273"/>
    </source>
</evidence>
<evidence type="ECO:0000256" key="19">
    <source>
        <dbReference type="SAM" id="MobiDB-lite"/>
    </source>
</evidence>
<evidence type="ECO:0000313" key="22">
    <source>
        <dbReference type="Proteomes" id="UP000663879"/>
    </source>
</evidence>
<evidence type="ECO:0000256" key="6">
    <source>
        <dbReference type="ARBA" id="ARBA00022553"/>
    </source>
</evidence>
<dbReference type="OrthoDB" id="3176171at2759"/>
<dbReference type="Gene3D" id="2.130.10.10">
    <property type="entry name" value="YVTN repeat-like/Quinoprotein amine dehydrogenase"/>
    <property type="match status" value="2"/>
</dbReference>
<keyword evidence="8" id="KW-0493">Microtubule</keyword>
<reference evidence="21" key="1">
    <citation type="submission" date="2021-02" db="EMBL/GenBank/DDBJ databases">
        <authorList>
            <person name="Nowell W R."/>
        </authorList>
    </citation>
    <scope>NUCLEOTIDE SEQUENCE</scope>
    <source>
        <strain evidence="21">Ploen Becks lab</strain>
    </source>
</reference>
<evidence type="ECO:0000256" key="7">
    <source>
        <dbReference type="ARBA" id="ARBA00022574"/>
    </source>
</evidence>
<dbReference type="InterPro" id="IPR019775">
    <property type="entry name" value="WD40_repeat_CS"/>
</dbReference>
<keyword evidence="22" id="KW-1185">Reference proteome</keyword>
<dbReference type="Proteomes" id="UP000663879">
    <property type="component" value="Unassembled WGS sequence"/>
</dbReference>
<evidence type="ECO:0000256" key="17">
    <source>
        <dbReference type="PROSITE-ProRule" id="PRU00283"/>
    </source>
</evidence>
<dbReference type="Pfam" id="PF00400">
    <property type="entry name" value="WD40"/>
    <property type="match status" value="5"/>
</dbReference>
<dbReference type="Pfam" id="PF23204">
    <property type="entry name" value="KIF21A_2nd"/>
    <property type="match status" value="1"/>
</dbReference>
<dbReference type="PROSITE" id="PS50067">
    <property type="entry name" value="KINESIN_MOTOR_2"/>
    <property type="match status" value="1"/>
</dbReference>
<dbReference type="InterPro" id="IPR056532">
    <property type="entry name" value="KIF21A/B_hel_2"/>
</dbReference>
<dbReference type="InterPro" id="IPR036961">
    <property type="entry name" value="Kinesin_motor_dom_sf"/>
</dbReference>
<dbReference type="SUPFAM" id="SSF52540">
    <property type="entry name" value="P-loop containing nucleoside triphosphate hydrolases"/>
    <property type="match status" value="1"/>
</dbReference>
<dbReference type="PRINTS" id="PR00380">
    <property type="entry name" value="KINESINHEAVY"/>
</dbReference>
<dbReference type="GO" id="GO:0007018">
    <property type="term" value="P:microtubule-based movement"/>
    <property type="evidence" value="ECO:0007669"/>
    <property type="project" value="InterPro"/>
</dbReference>
<keyword evidence="12 18" id="KW-0175">Coiled coil</keyword>
<dbReference type="GO" id="GO:0005524">
    <property type="term" value="F:ATP binding"/>
    <property type="evidence" value="ECO:0007669"/>
    <property type="project" value="UniProtKB-UniRule"/>
</dbReference>
<evidence type="ECO:0000256" key="12">
    <source>
        <dbReference type="ARBA" id="ARBA00023054"/>
    </source>
</evidence>
<dbReference type="Gene3D" id="3.40.850.10">
    <property type="entry name" value="Kinesin motor domain"/>
    <property type="match status" value="1"/>
</dbReference>
<evidence type="ECO:0000256" key="2">
    <source>
        <dbReference type="ARBA" id="ARBA00004279"/>
    </source>
</evidence>
<evidence type="ECO:0000256" key="18">
    <source>
        <dbReference type="SAM" id="Coils"/>
    </source>
</evidence>
<feature type="coiled-coil region" evidence="18">
    <location>
        <begin position="710"/>
        <end position="856"/>
    </location>
</feature>
<dbReference type="InterPro" id="IPR019821">
    <property type="entry name" value="Kinesin_motor_CS"/>
</dbReference>
<dbReference type="PANTHER" id="PTHR47969">
    <property type="entry name" value="CHROMOSOME-ASSOCIATED KINESIN KIF4A-RELATED"/>
    <property type="match status" value="1"/>
</dbReference>
<feature type="region of interest" description="Disordered" evidence="19">
    <location>
        <begin position="22"/>
        <end position="46"/>
    </location>
</feature>
<dbReference type="GO" id="GO:0003777">
    <property type="term" value="F:microtubule motor activity"/>
    <property type="evidence" value="ECO:0007669"/>
    <property type="project" value="InterPro"/>
</dbReference>
<evidence type="ECO:0000259" key="20">
    <source>
        <dbReference type="PROSITE" id="PS50067"/>
    </source>
</evidence>